<reference evidence="2 3" key="2">
    <citation type="submission" date="2018-11" db="EMBL/GenBank/DDBJ databases">
        <authorList>
            <consortium name="Pathogen Informatics"/>
        </authorList>
    </citation>
    <scope>NUCLEOTIDE SEQUENCE [LARGE SCALE GENOMIC DNA]</scope>
</reference>
<reference evidence="4" key="1">
    <citation type="submission" date="2017-02" db="UniProtKB">
        <authorList>
            <consortium name="WormBaseParasite"/>
        </authorList>
    </citation>
    <scope>IDENTIFICATION</scope>
</reference>
<name>A0A0M3JN06_ANISI</name>
<evidence type="ECO:0000313" key="2">
    <source>
        <dbReference type="EMBL" id="VDK34414.1"/>
    </source>
</evidence>
<dbReference type="WBParaSite" id="ASIM_0000904601-mRNA-1">
    <property type="protein sequence ID" value="ASIM_0000904601-mRNA-1"/>
    <property type="gene ID" value="ASIM_0000904601"/>
</dbReference>
<feature type="compositionally biased region" description="Basic residues" evidence="1">
    <location>
        <begin position="11"/>
        <end position="21"/>
    </location>
</feature>
<protein>
    <submittedName>
        <fullName evidence="4">DUF1338 domain-containing protein</fullName>
    </submittedName>
</protein>
<dbReference type="Proteomes" id="UP000267096">
    <property type="component" value="Unassembled WGS sequence"/>
</dbReference>
<evidence type="ECO:0000313" key="4">
    <source>
        <dbReference type="WBParaSite" id="ASIM_0000904601-mRNA-1"/>
    </source>
</evidence>
<evidence type="ECO:0000256" key="1">
    <source>
        <dbReference type="SAM" id="MobiDB-lite"/>
    </source>
</evidence>
<dbReference type="AlphaFoldDB" id="A0A0M3JN06"/>
<organism evidence="4">
    <name type="scientific">Anisakis simplex</name>
    <name type="common">Herring worm</name>
    <dbReference type="NCBI Taxonomy" id="6269"/>
    <lineage>
        <taxon>Eukaryota</taxon>
        <taxon>Metazoa</taxon>
        <taxon>Ecdysozoa</taxon>
        <taxon>Nematoda</taxon>
        <taxon>Chromadorea</taxon>
        <taxon>Rhabditida</taxon>
        <taxon>Spirurina</taxon>
        <taxon>Ascaridomorpha</taxon>
        <taxon>Ascaridoidea</taxon>
        <taxon>Anisakidae</taxon>
        <taxon>Anisakis</taxon>
        <taxon>Anisakis simplex complex</taxon>
    </lineage>
</organism>
<evidence type="ECO:0000313" key="3">
    <source>
        <dbReference type="Proteomes" id="UP000267096"/>
    </source>
</evidence>
<keyword evidence="3" id="KW-1185">Reference proteome</keyword>
<dbReference type="EMBL" id="UYRR01024900">
    <property type="protein sequence ID" value="VDK34414.1"/>
    <property type="molecule type" value="Genomic_DNA"/>
</dbReference>
<dbReference type="OrthoDB" id="15688at2759"/>
<accession>A0A0M3JN06</accession>
<proteinExistence type="predicted"/>
<gene>
    <name evidence="2" type="ORF">ASIM_LOCUS8794</name>
</gene>
<feature type="region of interest" description="Disordered" evidence="1">
    <location>
        <begin position="1"/>
        <end position="21"/>
    </location>
</feature>
<sequence length="74" mass="8291">MMAWKWSNPKNKSRVTKKKGRGFGAETHADVTEYEALDGEGNASAAQRLLLNGFVHFGYFADDFDRISRVLALV</sequence>